<evidence type="ECO:0000256" key="3">
    <source>
        <dbReference type="ARBA" id="ARBA00023125"/>
    </source>
</evidence>
<keyword evidence="3" id="KW-0238">DNA-binding</keyword>
<dbReference type="SMART" id="SM00353">
    <property type="entry name" value="HLH"/>
    <property type="match status" value="1"/>
</dbReference>
<dbReference type="GO" id="GO:0003677">
    <property type="term" value="F:DNA binding"/>
    <property type="evidence" value="ECO:0007669"/>
    <property type="project" value="UniProtKB-KW"/>
</dbReference>
<dbReference type="PANTHER" id="PTHR12565">
    <property type="entry name" value="STEROL REGULATORY ELEMENT-BINDING PROTEIN"/>
    <property type="match status" value="1"/>
</dbReference>
<dbReference type="PANTHER" id="PTHR12565:SF367">
    <property type="entry name" value="TRANSCRIPTION FACTOR BHLH75"/>
    <property type="match status" value="1"/>
</dbReference>
<evidence type="ECO:0000313" key="9">
    <source>
        <dbReference type="EMBL" id="DAD31819.1"/>
    </source>
</evidence>
<protein>
    <recommendedName>
        <fullName evidence="8">BHLH domain-containing protein</fullName>
    </recommendedName>
</protein>
<name>A0A822YKJ3_NELNU</name>
<comment type="function">
    <text evidence="6">Positive regulator of brassinosteroid signaling.</text>
</comment>
<dbReference type="GO" id="GO:0005634">
    <property type="term" value="C:nucleus"/>
    <property type="evidence" value="ECO:0007669"/>
    <property type="project" value="UniProtKB-SubCell"/>
</dbReference>
<feature type="compositionally biased region" description="Basic residues" evidence="7">
    <location>
        <begin position="133"/>
        <end position="145"/>
    </location>
</feature>
<evidence type="ECO:0000259" key="8">
    <source>
        <dbReference type="PROSITE" id="PS50888"/>
    </source>
</evidence>
<dbReference type="EMBL" id="DUZY01000003">
    <property type="protein sequence ID" value="DAD31819.1"/>
    <property type="molecule type" value="Genomic_DNA"/>
</dbReference>
<feature type="compositionally biased region" description="Low complexity" evidence="7">
    <location>
        <begin position="110"/>
        <end position="122"/>
    </location>
</feature>
<dbReference type="GO" id="GO:0006355">
    <property type="term" value="P:regulation of DNA-templated transcription"/>
    <property type="evidence" value="ECO:0007669"/>
    <property type="project" value="InterPro"/>
</dbReference>
<dbReference type="GO" id="GO:0006351">
    <property type="term" value="P:DNA-templated transcription"/>
    <property type="evidence" value="ECO:0007669"/>
    <property type="project" value="UniProtKB-ARBA"/>
</dbReference>
<evidence type="ECO:0000256" key="4">
    <source>
        <dbReference type="ARBA" id="ARBA00023163"/>
    </source>
</evidence>
<keyword evidence="4" id="KW-0804">Transcription</keyword>
<dbReference type="SUPFAM" id="SSF47459">
    <property type="entry name" value="HLH, helix-loop-helix DNA-binding domain"/>
    <property type="match status" value="1"/>
</dbReference>
<dbReference type="Gene3D" id="4.10.280.10">
    <property type="entry name" value="Helix-loop-helix DNA-binding domain"/>
    <property type="match status" value="1"/>
</dbReference>
<dbReference type="Proteomes" id="UP000607653">
    <property type="component" value="Unassembled WGS sequence"/>
</dbReference>
<dbReference type="GO" id="GO:0046983">
    <property type="term" value="F:protein dimerization activity"/>
    <property type="evidence" value="ECO:0007669"/>
    <property type="project" value="InterPro"/>
</dbReference>
<keyword evidence="10" id="KW-1185">Reference proteome</keyword>
<dbReference type="InterPro" id="IPR036638">
    <property type="entry name" value="HLH_DNA-bd_sf"/>
</dbReference>
<feature type="region of interest" description="Disordered" evidence="7">
    <location>
        <begin position="97"/>
        <end position="173"/>
    </location>
</feature>
<sequence length="301" mass="33371">MADFAGESQSFRPSFPFLEIDSNMELMMNQLAELNPSGFLNPNLNIQSFMGFSNDNFFVQQQPDFSTSFADNSTAGVPHRYGPNALPVIQSVASAGDAVDHESKKQMMVSESSSGNSSAPVSETGSGGDDKTKRKNSFGRGKRKRNNENEGETPKEVIHVRARRGQATDSHSLAERVRREKINDRLRCLQGLVPGCYKTMGMAVMLDEIINYVQSLQNQVEFLSMKLSAASSFYDFNSEMEALETTQVLLQDQNKQAFPSMYYSNLECLNTSIICPGFSIWNQGNPKKGNEVVSTTNSSYL</sequence>
<keyword evidence="5" id="KW-0539">Nucleus</keyword>
<comment type="caution">
    <text evidence="9">The sequence shown here is derived from an EMBL/GenBank/DDBJ whole genome shotgun (WGS) entry which is preliminary data.</text>
</comment>
<comment type="subcellular location">
    <subcellularLocation>
        <location evidence="1">Nucleus</location>
    </subcellularLocation>
</comment>
<feature type="domain" description="BHLH" evidence="8">
    <location>
        <begin position="166"/>
        <end position="216"/>
    </location>
</feature>
<evidence type="ECO:0000313" key="10">
    <source>
        <dbReference type="Proteomes" id="UP000607653"/>
    </source>
</evidence>
<evidence type="ECO:0000256" key="5">
    <source>
        <dbReference type="ARBA" id="ARBA00023242"/>
    </source>
</evidence>
<evidence type="ECO:0000256" key="7">
    <source>
        <dbReference type="SAM" id="MobiDB-lite"/>
    </source>
</evidence>
<organism evidence="9 10">
    <name type="scientific">Nelumbo nucifera</name>
    <name type="common">Sacred lotus</name>
    <dbReference type="NCBI Taxonomy" id="4432"/>
    <lineage>
        <taxon>Eukaryota</taxon>
        <taxon>Viridiplantae</taxon>
        <taxon>Streptophyta</taxon>
        <taxon>Embryophyta</taxon>
        <taxon>Tracheophyta</taxon>
        <taxon>Spermatophyta</taxon>
        <taxon>Magnoliopsida</taxon>
        <taxon>Proteales</taxon>
        <taxon>Nelumbonaceae</taxon>
        <taxon>Nelumbo</taxon>
    </lineage>
</organism>
<evidence type="ECO:0000256" key="6">
    <source>
        <dbReference type="ARBA" id="ARBA00055372"/>
    </source>
</evidence>
<evidence type="ECO:0000256" key="2">
    <source>
        <dbReference type="ARBA" id="ARBA00023015"/>
    </source>
</evidence>
<dbReference type="FunFam" id="4.10.280.10:FF:000058">
    <property type="entry name" value="transcription factor BEE 3-like"/>
    <property type="match status" value="1"/>
</dbReference>
<gene>
    <name evidence="9" type="ORF">HUJ06_010670</name>
</gene>
<feature type="compositionally biased region" description="Basic and acidic residues" evidence="7">
    <location>
        <begin position="146"/>
        <end position="159"/>
    </location>
</feature>
<dbReference type="InterPro" id="IPR024097">
    <property type="entry name" value="bHLH_ZIP_TF"/>
</dbReference>
<dbReference type="InterPro" id="IPR011598">
    <property type="entry name" value="bHLH_dom"/>
</dbReference>
<dbReference type="AlphaFoldDB" id="A0A822YKJ3"/>
<keyword evidence="2" id="KW-0805">Transcription regulation</keyword>
<proteinExistence type="predicted"/>
<evidence type="ECO:0000256" key="1">
    <source>
        <dbReference type="ARBA" id="ARBA00004123"/>
    </source>
</evidence>
<accession>A0A822YKJ3</accession>
<dbReference type="CDD" id="cd18919">
    <property type="entry name" value="bHLH_AtBPE_like"/>
    <property type="match status" value="1"/>
</dbReference>
<dbReference type="Pfam" id="PF00010">
    <property type="entry name" value="HLH"/>
    <property type="match status" value="1"/>
</dbReference>
<dbReference type="PROSITE" id="PS50888">
    <property type="entry name" value="BHLH"/>
    <property type="match status" value="1"/>
</dbReference>
<reference evidence="9 10" key="1">
    <citation type="journal article" date="2020" name="Mol. Biol. Evol.">
        <title>Distinct Expression and Methylation Patterns for Genes with Different Fates following a Single Whole-Genome Duplication in Flowering Plants.</title>
        <authorList>
            <person name="Shi T."/>
            <person name="Rahmani R.S."/>
            <person name="Gugger P.F."/>
            <person name="Wang M."/>
            <person name="Li H."/>
            <person name="Zhang Y."/>
            <person name="Li Z."/>
            <person name="Wang Q."/>
            <person name="Van de Peer Y."/>
            <person name="Marchal K."/>
            <person name="Chen J."/>
        </authorList>
    </citation>
    <scope>NUCLEOTIDE SEQUENCE [LARGE SCALE GENOMIC DNA]</scope>
    <source>
        <tissue evidence="9">Leaf</tissue>
    </source>
</reference>